<evidence type="ECO:0000256" key="7">
    <source>
        <dbReference type="ARBA" id="ARBA00023136"/>
    </source>
</evidence>
<evidence type="ECO:0000256" key="4">
    <source>
        <dbReference type="ARBA" id="ARBA00022475"/>
    </source>
</evidence>
<feature type="transmembrane region" description="Helical" evidence="8">
    <location>
        <begin position="260"/>
        <end position="286"/>
    </location>
</feature>
<comment type="similarity">
    <text evidence="2">Belongs to the binding-protein-dependent transport system permease family. FecCD subfamily.</text>
</comment>
<proteinExistence type="inferred from homology"/>
<protein>
    <submittedName>
        <fullName evidence="9">Iron ABC transporter permease</fullName>
    </submittedName>
</protein>
<evidence type="ECO:0000256" key="5">
    <source>
        <dbReference type="ARBA" id="ARBA00022692"/>
    </source>
</evidence>
<accession>A0ABS5PJA8</accession>
<evidence type="ECO:0000256" key="2">
    <source>
        <dbReference type="ARBA" id="ARBA00007935"/>
    </source>
</evidence>
<comment type="caution">
    <text evidence="9">The sequence shown here is derived from an EMBL/GenBank/DDBJ whole genome shotgun (WGS) entry which is preliminary data.</text>
</comment>
<keyword evidence="4" id="KW-1003">Cell membrane</keyword>
<comment type="subcellular location">
    <subcellularLocation>
        <location evidence="1">Cell membrane</location>
        <topology evidence="1">Multi-pass membrane protein</topology>
    </subcellularLocation>
</comment>
<evidence type="ECO:0000256" key="8">
    <source>
        <dbReference type="SAM" id="Phobius"/>
    </source>
</evidence>
<evidence type="ECO:0000256" key="6">
    <source>
        <dbReference type="ARBA" id="ARBA00022989"/>
    </source>
</evidence>
<dbReference type="PANTHER" id="PTHR30472:SF70">
    <property type="entry name" value="MOLYBDATE IMPORT SYSTEM PERMEASE PROTEIN MOLB"/>
    <property type="match status" value="1"/>
</dbReference>
<evidence type="ECO:0000313" key="9">
    <source>
        <dbReference type="EMBL" id="MBS7525204.1"/>
    </source>
</evidence>
<keyword evidence="5 8" id="KW-0812">Transmembrane</keyword>
<dbReference type="CDD" id="cd06550">
    <property type="entry name" value="TM_ABC_iron-siderophores_like"/>
    <property type="match status" value="1"/>
</dbReference>
<feature type="transmembrane region" description="Helical" evidence="8">
    <location>
        <begin position="169"/>
        <end position="191"/>
    </location>
</feature>
<gene>
    <name evidence="9" type="ORF">KHM83_00790</name>
</gene>
<dbReference type="PANTHER" id="PTHR30472">
    <property type="entry name" value="FERRIC ENTEROBACTIN TRANSPORT SYSTEM PERMEASE PROTEIN"/>
    <property type="match status" value="1"/>
</dbReference>
<feature type="transmembrane region" description="Helical" evidence="8">
    <location>
        <begin position="84"/>
        <end position="102"/>
    </location>
</feature>
<dbReference type="Gene3D" id="1.10.3470.10">
    <property type="entry name" value="ABC transporter involved in vitamin B12 uptake, BtuC"/>
    <property type="match status" value="1"/>
</dbReference>
<dbReference type="SUPFAM" id="SSF81345">
    <property type="entry name" value="ABC transporter involved in vitamin B12 uptake, BtuC"/>
    <property type="match status" value="1"/>
</dbReference>
<keyword evidence="7 8" id="KW-0472">Membrane</keyword>
<evidence type="ECO:0000256" key="3">
    <source>
        <dbReference type="ARBA" id="ARBA00022448"/>
    </source>
</evidence>
<keyword evidence="10" id="KW-1185">Reference proteome</keyword>
<dbReference type="Proteomes" id="UP000746471">
    <property type="component" value="Unassembled WGS sequence"/>
</dbReference>
<dbReference type="InterPro" id="IPR000522">
    <property type="entry name" value="ABC_transptr_permease_BtuC"/>
</dbReference>
<feature type="transmembrane region" description="Helical" evidence="8">
    <location>
        <begin position="27"/>
        <end position="45"/>
    </location>
</feature>
<feature type="transmembrane region" description="Helical" evidence="8">
    <location>
        <begin position="298"/>
        <end position="316"/>
    </location>
</feature>
<evidence type="ECO:0000313" key="10">
    <source>
        <dbReference type="Proteomes" id="UP000746471"/>
    </source>
</evidence>
<feature type="transmembrane region" description="Helical" evidence="8">
    <location>
        <begin position="328"/>
        <end position="347"/>
    </location>
</feature>
<sequence>MEQIHILTRLKRQKQSLVLPLTPNQKLLGMGVLFAISFFGSFCFGRYPVSLSQLVRILASSVLPIEKTWTPAMAAVVFNIRLPRIMLSSMVGCCLSVAGASYQGVFRNPMASPDILGATSGAAFGAALAFLLGASTSVITISSFFFSIITVMIVYYIGKWAPGRSVMNLILAGIMVSSIFTAGTSFIKLVADPNNELPAITYWLMGSFSAAKQYEVITIAGPMLLGLLPLLALRWRINLLTMGDEACRSMGVNPEEVRMIVIIASTVITAASVSVSGMIGWVGLVMPHLCRKIMGNNYTYLMPASMIFGAVFMLLVDNISRNLMATEIPIGILTAFIGAPFFAVLIFRRDSENV</sequence>
<keyword evidence="3" id="KW-0813">Transport</keyword>
<reference evidence="9 10" key="1">
    <citation type="submission" date="2021-05" db="EMBL/GenBank/DDBJ databases">
        <title>Fusibacter ferrireducens sp. nov., an anaerobic, sulfur- and Fe-reducing bacterium isolated from the mangrove sediment.</title>
        <authorList>
            <person name="Qiu D."/>
        </authorList>
    </citation>
    <scope>NUCLEOTIDE SEQUENCE [LARGE SCALE GENOMIC DNA]</scope>
    <source>
        <strain evidence="9 10">DSM 12116</strain>
    </source>
</reference>
<name>A0ABS5PJA8_9FIRM</name>
<dbReference type="Pfam" id="PF01032">
    <property type="entry name" value="FecCD"/>
    <property type="match status" value="1"/>
</dbReference>
<organism evidence="9 10">
    <name type="scientific">Fusibacter paucivorans</name>
    <dbReference type="NCBI Taxonomy" id="76009"/>
    <lineage>
        <taxon>Bacteria</taxon>
        <taxon>Bacillati</taxon>
        <taxon>Bacillota</taxon>
        <taxon>Clostridia</taxon>
        <taxon>Eubacteriales</taxon>
        <taxon>Eubacteriales Family XII. Incertae Sedis</taxon>
        <taxon>Fusibacter</taxon>
    </lineage>
</organism>
<evidence type="ECO:0000256" key="1">
    <source>
        <dbReference type="ARBA" id="ARBA00004651"/>
    </source>
</evidence>
<dbReference type="EMBL" id="JAHBCL010000001">
    <property type="protein sequence ID" value="MBS7525204.1"/>
    <property type="molecule type" value="Genomic_DNA"/>
</dbReference>
<keyword evidence="6 8" id="KW-1133">Transmembrane helix</keyword>
<feature type="transmembrane region" description="Helical" evidence="8">
    <location>
        <begin position="211"/>
        <end position="233"/>
    </location>
</feature>
<dbReference type="InterPro" id="IPR037294">
    <property type="entry name" value="ABC_BtuC-like"/>
</dbReference>
<feature type="transmembrane region" description="Helical" evidence="8">
    <location>
        <begin position="138"/>
        <end position="157"/>
    </location>
</feature>
<feature type="transmembrane region" description="Helical" evidence="8">
    <location>
        <begin position="114"/>
        <end position="132"/>
    </location>
</feature>